<dbReference type="AlphaFoldDB" id="A0A1I1V2Q5"/>
<evidence type="ECO:0000256" key="8">
    <source>
        <dbReference type="ARBA" id="ARBA00048988"/>
    </source>
</evidence>
<proteinExistence type="predicted"/>
<dbReference type="GO" id="GO:0016887">
    <property type="term" value="F:ATP hydrolysis activity"/>
    <property type="evidence" value="ECO:0007669"/>
    <property type="project" value="RHEA"/>
</dbReference>
<feature type="binding site" evidence="9">
    <location>
        <begin position="231"/>
        <end position="238"/>
    </location>
    <ligand>
        <name>ATP</name>
        <dbReference type="ChEBI" id="CHEBI:30616"/>
    </ligand>
</feature>
<evidence type="ECO:0000256" key="3">
    <source>
        <dbReference type="ARBA" id="ARBA00022806"/>
    </source>
</evidence>
<keyword evidence="3 9" id="KW-0347">Helicase</keyword>
<dbReference type="STRING" id="1123397.SAMN05660831_02269"/>
<evidence type="ECO:0000313" key="13">
    <source>
        <dbReference type="EMBL" id="SFD76288.1"/>
    </source>
</evidence>
<dbReference type="GO" id="GO:0003677">
    <property type="term" value="F:DNA binding"/>
    <property type="evidence" value="ECO:0007669"/>
    <property type="project" value="InterPro"/>
</dbReference>
<dbReference type="RefSeq" id="WP_093428884.1">
    <property type="nucleotide sequence ID" value="NZ_FOMJ01000008.1"/>
</dbReference>
<dbReference type="Proteomes" id="UP000198611">
    <property type="component" value="Unassembled WGS sequence"/>
</dbReference>
<organism evidence="13 14">
    <name type="scientific">Thiohalospira halophila DSM 15071</name>
    <dbReference type="NCBI Taxonomy" id="1123397"/>
    <lineage>
        <taxon>Bacteria</taxon>
        <taxon>Pseudomonadati</taxon>
        <taxon>Pseudomonadota</taxon>
        <taxon>Gammaproteobacteria</taxon>
        <taxon>Thiohalospirales</taxon>
        <taxon>Thiohalospiraceae</taxon>
        <taxon>Thiohalospira</taxon>
    </lineage>
</organism>
<protein>
    <recommendedName>
        <fullName evidence="7">DNA 3'-5' helicase</fullName>
        <ecNumber evidence="7">5.6.2.4</ecNumber>
    </recommendedName>
</protein>
<keyword evidence="5" id="KW-0413">Isomerase</keyword>
<evidence type="ECO:0000256" key="10">
    <source>
        <dbReference type="SAM" id="Coils"/>
    </source>
</evidence>
<name>A0A1I1V2Q5_9GAMM</name>
<comment type="catalytic activity">
    <reaction evidence="6">
        <text>Couples ATP hydrolysis with the unwinding of duplex DNA by translocating in the 3'-5' direction.</text>
        <dbReference type="EC" id="5.6.2.4"/>
    </reaction>
</comment>
<dbReference type="Gene3D" id="3.40.50.300">
    <property type="entry name" value="P-loop containing nucleotide triphosphate hydrolases"/>
    <property type="match status" value="3"/>
</dbReference>
<accession>A0A1I1V2Q5</accession>
<dbReference type="GO" id="GO:0000725">
    <property type="term" value="P:recombinational repair"/>
    <property type="evidence" value="ECO:0007669"/>
    <property type="project" value="TreeGrafter"/>
</dbReference>
<dbReference type="PANTHER" id="PTHR11070">
    <property type="entry name" value="UVRD / RECB / PCRA DNA HELICASE FAMILY MEMBER"/>
    <property type="match status" value="1"/>
</dbReference>
<dbReference type="InterPro" id="IPR027785">
    <property type="entry name" value="UvrD-like_helicase_C"/>
</dbReference>
<dbReference type="InterPro" id="IPR000212">
    <property type="entry name" value="DNA_helicase_UvrD/REP"/>
</dbReference>
<evidence type="ECO:0000256" key="4">
    <source>
        <dbReference type="ARBA" id="ARBA00022840"/>
    </source>
</evidence>
<dbReference type="GO" id="GO:0005524">
    <property type="term" value="F:ATP binding"/>
    <property type="evidence" value="ECO:0007669"/>
    <property type="project" value="UniProtKB-UniRule"/>
</dbReference>
<evidence type="ECO:0000256" key="7">
    <source>
        <dbReference type="ARBA" id="ARBA00034808"/>
    </source>
</evidence>
<evidence type="ECO:0000256" key="1">
    <source>
        <dbReference type="ARBA" id="ARBA00022741"/>
    </source>
</evidence>
<dbReference type="PROSITE" id="PS51198">
    <property type="entry name" value="UVRD_HELICASE_ATP_BIND"/>
    <property type="match status" value="1"/>
</dbReference>
<feature type="region of interest" description="Disordered" evidence="11">
    <location>
        <begin position="1"/>
        <end position="20"/>
    </location>
</feature>
<sequence length="696" mass="79424">MASDEPVTETAAEDAETYERRHLEQVKRQLQRALQTIEQRLNDYAREVQQQKEYLWEGRADMDHAEKVSTRESIERAAATGEAVQERQRRLAKLRRAPYFGRFDFAPAGGEGQPVYIGIHHFHDDDSGEDVIHDWRAPIASLFYDYETGPATYHAPEGAVEGEVLRKRQFRIRDGEMAFMIESSVNVVDEVLQEELARSSDEGMRNIVATIQRDQNAIIRDADAPVLVIQGVAGSGKTSIALHRIAFLLYHYKESLSSDDILILSPNRVFSDYIADVLPELGEEAVHQVGMEQLAHELLEGEYRFQSFFEQTTALLERDDPAMRERVARKSSTEFLDRLGEYAGYVESRRFAAEDIWVARRYVPGWLLEETFRKHRRLGTTERVRQVTHEIERKIGLEYNVDLEPGERRELREKIKGMVQQSTLRETYKGFFEWLGEPDLFRPVKGRLEYADVFPLIYLKLRLEGMNSRWRDIKHLIVDEMQDYTPVQYAVLGRLFACNMTILGDASQAVNPVTASDSAEIQRALRGAVRVKLTKSYRSSYEITRFAQRILPDPELEALERHGEEPEIIACRNRKAENATLCRTVEEFLASDHNHLGVITRTQRQARQVHKALADAGLEAQLVDEETGTFGHGVLICSAHLAKGLEFDRVVVPMASADNYASETDRHLLYVACTRAMHRLTLTHTGAVTPLIGPAA</sequence>
<dbReference type="EMBL" id="FOMJ01000008">
    <property type="protein sequence ID" value="SFD76288.1"/>
    <property type="molecule type" value="Genomic_DNA"/>
</dbReference>
<dbReference type="GO" id="GO:0043138">
    <property type="term" value="F:3'-5' DNA helicase activity"/>
    <property type="evidence" value="ECO:0007669"/>
    <property type="project" value="UniProtKB-EC"/>
</dbReference>
<reference evidence="13 14" key="1">
    <citation type="submission" date="2016-10" db="EMBL/GenBank/DDBJ databases">
        <authorList>
            <person name="de Groot N.N."/>
        </authorList>
    </citation>
    <scope>NUCLEOTIDE SEQUENCE [LARGE SCALE GENOMIC DNA]</scope>
    <source>
        <strain evidence="13 14">HL3</strain>
    </source>
</reference>
<evidence type="ECO:0000259" key="12">
    <source>
        <dbReference type="PROSITE" id="PS51198"/>
    </source>
</evidence>
<dbReference type="Pfam" id="PF00580">
    <property type="entry name" value="UvrD-helicase"/>
    <property type="match status" value="1"/>
</dbReference>
<keyword evidence="10" id="KW-0175">Coiled coil</keyword>
<dbReference type="Pfam" id="PF13361">
    <property type="entry name" value="UvrD_C"/>
    <property type="match status" value="1"/>
</dbReference>
<gene>
    <name evidence="13" type="ORF">SAMN05660831_02269</name>
</gene>
<evidence type="ECO:0000256" key="9">
    <source>
        <dbReference type="PROSITE-ProRule" id="PRU00560"/>
    </source>
</evidence>
<dbReference type="OrthoDB" id="7066673at2"/>
<dbReference type="SUPFAM" id="SSF52540">
    <property type="entry name" value="P-loop containing nucleoside triphosphate hydrolases"/>
    <property type="match status" value="1"/>
</dbReference>
<evidence type="ECO:0000256" key="6">
    <source>
        <dbReference type="ARBA" id="ARBA00034617"/>
    </source>
</evidence>
<evidence type="ECO:0000313" key="14">
    <source>
        <dbReference type="Proteomes" id="UP000198611"/>
    </source>
</evidence>
<keyword evidence="1 9" id="KW-0547">Nucleotide-binding</keyword>
<keyword evidence="4 9" id="KW-0067">ATP-binding</keyword>
<keyword evidence="14" id="KW-1185">Reference proteome</keyword>
<dbReference type="InterPro" id="IPR027417">
    <property type="entry name" value="P-loop_NTPase"/>
</dbReference>
<dbReference type="GO" id="GO:0005829">
    <property type="term" value="C:cytosol"/>
    <property type="evidence" value="ECO:0007669"/>
    <property type="project" value="TreeGrafter"/>
</dbReference>
<evidence type="ECO:0000256" key="2">
    <source>
        <dbReference type="ARBA" id="ARBA00022801"/>
    </source>
</evidence>
<feature type="coiled-coil region" evidence="10">
    <location>
        <begin position="20"/>
        <end position="54"/>
    </location>
</feature>
<feature type="domain" description="UvrD-like helicase ATP-binding" evidence="12">
    <location>
        <begin position="210"/>
        <end position="540"/>
    </location>
</feature>
<dbReference type="EC" id="5.6.2.4" evidence="7"/>
<evidence type="ECO:0000256" key="5">
    <source>
        <dbReference type="ARBA" id="ARBA00023235"/>
    </source>
</evidence>
<dbReference type="InterPro" id="IPR014016">
    <property type="entry name" value="UvrD-like_ATP-bd"/>
</dbReference>
<evidence type="ECO:0000256" key="11">
    <source>
        <dbReference type="SAM" id="MobiDB-lite"/>
    </source>
</evidence>
<comment type="catalytic activity">
    <reaction evidence="8">
        <text>ATP + H2O = ADP + phosphate + H(+)</text>
        <dbReference type="Rhea" id="RHEA:13065"/>
        <dbReference type="ChEBI" id="CHEBI:15377"/>
        <dbReference type="ChEBI" id="CHEBI:15378"/>
        <dbReference type="ChEBI" id="CHEBI:30616"/>
        <dbReference type="ChEBI" id="CHEBI:43474"/>
        <dbReference type="ChEBI" id="CHEBI:456216"/>
        <dbReference type="EC" id="5.6.2.4"/>
    </reaction>
</comment>
<keyword evidence="2 9" id="KW-0378">Hydrolase</keyword>
<dbReference type="PANTHER" id="PTHR11070:SF17">
    <property type="entry name" value="DNA HELICASE IV"/>
    <property type="match status" value="1"/>
</dbReference>
<dbReference type="Pfam" id="PF13538">
    <property type="entry name" value="UvrD_C_2"/>
    <property type="match status" value="1"/>
</dbReference>
<dbReference type="InterPro" id="IPR014017">
    <property type="entry name" value="DNA_helicase_UvrD-like_C"/>
</dbReference>